<dbReference type="GO" id="GO:0016491">
    <property type="term" value="F:oxidoreductase activity"/>
    <property type="evidence" value="ECO:0007669"/>
    <property type="project" value="UniProtKB-KW"/>
</dbReference>
<comment type="similarity">
    <text evidence="1">Belongs to the iron/ascorbate-dependent oxidoreductase family.</text>
</comment>
<evidence type="ECO:0000313" key="4">
    <source>
        <dbReference type="Proteomes" id="UP000807469"/>
    </source>
</evidence>
<dbReference type="EMBL" id="MU155162">
    <property type="protein sequence ID" value="KAF9482691.1"/>
    <property type="molecule type" value="Genomic_DNA"/>
</dbReference>
<dbReference type="InterPro" id="IPR005123">
    <property type="entry name" value="Oxoglu/Fe-dep_dioxygenase_dom"/>
</dbReference>
<protein>
    <submittedName>
        <fullName evidence="3">2OG-Fe-II oxygenase family oxidoreductase</fullName>
    </submittedName>
</protein>
<accession>A0A9P6CW97</accession>
<evidence type="ECO:0000259" key="2">
    <source>
        <dbReference type="PROSITE" id="PS51471"/>
    </source>
</evidence>
<organism evidence="3 4">
    <name type="scientific">Pholiota conissans</name>
    <dbReference type="NCBI Taxonomy" id="109636"/>
    <lineage>
        <taxon>Eukaryota</taxon>
        <taxon>Fungi</taxon>
        <taxon>Dikarya</taxon>
        <taxon>Basidiomycota</taxon>
        <taxon>Agaricomycotina</taxon>
        <taxon>Agaricomycetes</taxon>
        <taxon>Agaricomycetidae</taxon>
        <taxon>Agaricales</taxon>
        <taxon>Agaricineae</taxon>
        <taxon>Strophariaceae</taxon>
        <taxon>Pholiota</taxon>
    </lineage>
</organism>
<keyword evidence="1" id="KW-0560">Oxidoreductase</keyword>
<keyword evidence="1" id="KW-0408">Iron</keyword>
<dbReference type="GO" id="GO:0046872">
    <property type="term" value="F:metal ion binding"/>
    <property type="evidence" value="ECO:0007669"/>
    <property type="project" value="UniProtKB-KW"/>
</dbReference>
<dbReference type="InterPro" id="IPR027443">
    <property type="entry name" value="IPNS-like_sf"/>
</dbReference>
<dbReference type="InterPro" id="IPR044861">
    <property type="entry name" value="IPNS-like_FE2OG_OXY"/>
</dbReference>
<gene>
    <name evidence="3" type="ORF">BDN70DRAFT_828733</name>
</gene>
<dbReference type="PANTHER" id="PTHR47990">
    <property type="entry name" value="2-OXOGLUTARATE (2OG) AND FE(II)-DEPENDENT OXYGENASE SUPERFAMILY PROTEIN-RELATED"/>
    <property type="match status" value="1"/>
</dbReference>
<dbReference type="Proteomes" id="UP000807469">
    <property type="component" value="Unassembled WGS sequence"/>
</dbReference>
<dbReference type="AlphaFoldDB" id="A0A9P6CW97"/>
<reference evidence="3" key="1">
    <citation type="submission" date="2020-11" db="EMBL/GenBank/DDBJ databases">
        <authorList>
            <consortium name="DOE Joint Genome Institute"/>
            <person name="Ahrendt S."/>
            <person name="Riley R."/>
            <person name="Andreopoulos W."/>
            <person name="Labutti K."/>
            <person name="Pangilinan J."/>
            <person name="Ruiz-Duenas F.J."/>
            <person name="Barrasa J.M."/>
            <person name="Sanchez-Garcia M."/>
            <person name="Camarero S."/>
            <person name="Miyauchi S."/>
            <person name="Serrano A."/>
            <person name="Linde D."/>
            <person name="Babiker R."/>
            <person name="Drula E."/>
            <person name="Ayuso-Fernandez I."/>
            <person name="Pacheco R."/>
            <person name="Padilla G."/>
            <person name="Ferreira P."/>
            <person name="Barriuso J."/>
            <person name="Kellner H."/>
            <person name="Castanera R."/>
            <person name="Alfaro M."/>
            <person name="Ramirez L."/>
            <person name="Pisabarro A.G."/>
            <person name="Kuo A."/>
            <person name="Tritt A."/>
            <person name="Lipzen A."/>
            <person name="He G."/>
            <person name="Yan M."/>
            <person name="Ng V."/>
            <person name="Cullen D."/>
            <person name="Martin F."/>
            <person name="Rosso M.-N."/>
            <person name="Henrissat B."/>
            <person name="Hibbett D."/>
            <person name="Martinez A.T."/>
            <person name="Grigoriev I.V."/>
        </authorList>
    </citation>
    <scope>NUCLEOTIDE SEQUENCE</scope>
    <source>
        <strain evidence="3">CIRM-BRFM 674</strain>
    </source>
</reference>
<feature type="domain" description="Fe2OG dioxygenase" evidence="2">
    <location>
        <begin position="175"/>
        <end position="276"/>
    </location>
</feature>
<keyword evidence="4" id="KW-1185">Reference proteome</keyword>
<dbReference type="Pfam" id="PF14226">
    <property type="entry name" value="DIOX_N"/>
    <property type="match status" value="1"/>
</dbReference>
<dbReference type="PROSITE" id="PS51471">
    <property type="entry name" value="FE2OG_OXY"/>
    <property type="match status" value="1"/>
</dbReference>
<evidence type="ECO:0000313" key="3">
    <source>
        <dbReference type="EMBL" id="KAF9482691.1"/>
    </source>
</evidence>
<dbReference type="Gene3D" id="2.60.120.330">
    <property type="entry name" value="B-lactam Antibiotic, Isopenicillin N Synthase, Chain"/>
    <property type="match status" value="1"/>
</dbReference>
<proteinExistence type="inferred from homology"/>
<comment type="caution">
    <text evidence="3">The sequence shown here is derived from an EMBL/GenBank/DDBJ whole genome shotgun (WGS) entry which is preliminary data.</text>
</comment>
<name>A0A9P6CW97_9AGAR</name>
<dbReference type="InterPro" id="IPR050231">
    <property type="entry name" value="Iron_ascorbate_oxido_reductase"/>
</dbReference>
<sequence>MSAVKTPSPNSSFASLETIDFSRLVDKDPAEQLKLLALSVKDGFFYLDLQGPRIKKILEDKENVMRMMEWYFALPLEEKMKDDRHTHTHGYKPPGTFTGFRKGSRDCYETLKVAYAEMVAHSEMLPEAVKERMQLFESFIGLSHFVNKTLLTSLSDVLSLRGPSRFEEHHRNDKPSNTTLVLLHYPQQSLDEGMGHNKHTDIGSLTLLFTKQWGLQLQQPGSDDWSFVAPREGHAIINVGDSLRFLSGKKFNSCLHRVVPVAEDEDRYSIAYFLRPENAVHLEDSEGRRVKAEEWHDQKYVMFGETHEKQSQSSMLTGGMESQLVSIQV</sequence>
<dbReference type="OrthoDB" id="406156at2759"/>
<dbReference type="Pfam" id="PF03171">
    <property type="entry name" value="2OG-FeII_Oxy"/>
    <property type="match status" value="1"/>
</dbReference>
<dbReference type="InterPro" id="IPR026992">
    <property type="entry name" value="DIOX_N"/>
</dbReference>
<evidence type="ECO:0000256" key="1">
    <source>
        <dbReference type="RuleBase" id="RU003682"/>
    </source>
</evidence>
<dbReference type="SUPFAM" id="SSF51197">
    <property type="entry name" value="Clavaminate synthase-like"/>
    <property type="match status" value="1"/>
</dbReference>
<keyword evidence="1" id="KW-0479">Metal-binding</keyword>